<name>A0ACC1M4B5_9FUNG</name>
<comment type="caution">
    <text evidence="1">The sequence shown here is derived from an EMBL/GenBank/DDBJ whole genome shotgun (WGS) entry which is preliminary data.</text>
</comment>
<dbReference type="EMBL" id="JANBVB010000362">
    <property type="protein sequence ID" value="KAJ2894840.1"/>
    <property type="molecule type" value="Genomic_DNA"/>
</dbReference>
<evidence type="ECO:0000313" key="1">
    <source>
        <dbReference type="EMBL" id="KAJ2894840.1"/>
    </source>
</evidence>
<evidence type="ECO:0000313" key="2">
    <source>
        <dbReference type="Proteomes" id="UP001139981"/>
    </source>
</evidence>
<organism evidence="1 2">
    <name type="scientific">Coemansia aciculifera</name>
    <dbReference type="NCBI Taxonomy" id="417176"/>
    <lineage>
        <taxon>Eukaryota</taxon>
        <taxon>Fungi</taxon>
        <taxon>Fungi incertae sedis</taxon>
        <taxon>Zoopagomycota</taxon>
        <taxon>Kickxellomycotina</taxon>
        <taxon>Kickxellomycetes</taxon>
        <taxon>Kickxellales</taxon>
        <taxon>Kickxellaceae</taxon>
        <taxon>Coemansia</taxon>
    </lineage>
</organism>
<gene>
    <name evidence="1" type="ORF">IWW38_002459</name>
</gene>
<sequence length="139" mass="15122">MSNNQFNEDQLAKLKKTFDLIDKDGNGSITAKELSDALKPFGQNSNAKQVSDTISELDTNSNGTIEFDKFVNMMQRDGLGSHSFELGDLFRVTDKDGNSFINKEELRRALANMGEVVNDEELDAIISRDGAAAATAGGN</sequence>
<protein>
    <submittedName>
        <fullName evidence="1">Uncharacterized protein</fullName>
    </submittedName>
</protein>
<keyword evidence="2" id="KW-1185">Reference proteome</keyword>
<accession>A0ACC1M4B5</accession>
<reference evidence="1" key="1">
    <citation type="submission" date="2022-07" db="EMBL/GenBank/DDBJ databases">
        <title>Phylogenomic reconstructions and comparative analyses of Kickxellomycotina fungi.</title>
        <authorList>
            <person name="Reynolds N.K."/>
            <person name="Stajich J.E."/>
            <person name="Barry K."/>
            <person name="Grigoriev I.V."/>
            <person name="Crous P."/>
            <person name="Smith M.E."/>
        </authorList>
    </citation>
    <scope>NUCLEOTIDE SEQUENCE</scope>
    <source>
        <strain evidence="1">CBS 190363</strain>
    </source>
</reference>
<proteinExistence type="predicted"/>
<dbReference type="Proteomes" id="UP001139981">
    <property type="component" value="Unassembled WGS sequence"/>
</dbReference>